<proteinExistence type="predicted"/>
<accession>A0A2P5BX36</accession>
<name>A0A2P5BX36_TREOI</name>
<dbReference type="OrthoDB" id="1433562at2759"/>
<protein>
    <submittedName>
        <fullName evidence="2">Sieve element occlusion, N-terminal</fullName>
    </submittedName>
</protein>
<reference evidence="3" key="1">
    <citation type="submission" date="2016-06" db="EMBL/GenBank/DDBJ databases">
        <title>Parallel loss of symbiosis genes in relatives of nitrogen-fixing non-legume Parasponia.</title>
        <authorList>
            <person name="Van Velzen R."/>
            <person name="Holmer R."/>
            <person name="Bu F."/>
            <person name="Rutten L."/>
            <person name="Van Zeijl A."/>
            <person name="Liu W."/>
            <person name="Santuari L."/>
            <person name="Cao Q."/>
            <person name="Sharma T."/>
            <person name="Shen D."/>
            <person name="Roswanjaya Y."/>
            <person name="Wardhani T."/>
            <person name="Kalhor M.S."/>
            <person name="Jansen J."/>
            <person name="Van den Hoogen J."/>
            <person name="Gungor B."/>
            <person name="Hartog M."/>
            <person name="Hontelez J."/>
            <person name="Verver J."/>
            <person name="Yang W.-C."/>
            <person name="Schijlen E."/>
            <person name="Repin R."/>
            <person name="Schilthuizen M."/>
            <person name="Schranz E."/>
            <person name="Heidstra R."/>
            <person name="Miyata K."/>
            <person name="Fedorova E."/>
            <person name="Kohlen W."/>
            <person name="Bisseling T."/>
            <person name="Smit S."/>
            <person name="Geurts R."/>
        </authorList>
    </citation>
    <scope>NUCLEOTIDE SEQUENCE [LARGE SCALE GENOMIC DNA]</scope>
    <source>
        <strain evidence="3">cv. RG33-2</strain>
    </source>
</reference>
<dbReference type="EMBL" id="JXTC01000446">
    <property type="protein sequence ID" value="PON53348.1"/>
    <property type="molecule type" value="Genomic_DNA"/>
</dbReference>
<dbReference type="InterPro" id="IPR027942">
    <property type="entry name" value="SEO_N"/>
</dbReference>
<evidence type="ECO:0000313" key="3">
    <source>
        <dbReference type="Proteomes" id="UP000237000"/>
    </source>
</evidence>
<feature type="domain" description="Sieve element occlusion N-terminal" evidence="1">
    <location>
        <begin position="16"/>
        <end position="189"/>
    </location>
</feature>
<organism evidence="2 3">
    <name type="scientific">Trema orientale</name>
    <name type="common">Charcoal tree</name>
    <name type="synonym">Celtis orientalis</name>
    <dbReference type="NCBI Taxonomy" id="63057"/>
    <lineage>
        <taxon>Eukaryota</taxon>
        <taxon>Viridiplantae</taxon>
        <taxon>Streptophyta</taxon>
        <taxon>Embryophyta</taxon>
        <taxon>Tracheophyta</taxon>
        <taxon>Spermatophyta</taxon>
        <taxon>Magnoliopsida</taxon>
        <taxon>eudicotyledons</taxon>
        <taxon>Gunneridae</taxon>
        <taxon>Pentapetalae</taxon>
        <taxon>rosids</taxon>
        <taxon>fabids</taxon>
        <taxon>Rosales</taxon>
        <taxon>Cannabaceae</taxon>
        <taxon>Trema</taxon>
    </lineage>
</organism>
<dbReference type="GO" id="GO:0010088">
    <property type="term" value="P:phloem development"/>
    <property type="evidence" value="ECO:0007669"/>
    <property type="project" value="InterPro"/>
</dbReference>
<evidence type="ECO:0000313" key="2">
    <source>
        <dbReference type="EMBL" id="PON53348.1"/>
    </source>
</evidence>
<dbReference type="InterPro" id="IPR039299">
    <property type="entry name" value="SEOA"/>
</dbReference>
<dbReference type="InParanoid" id="A0A2P5BX36"/>
<dbReference type="PANTHER" id="PTHR33232">
    <property type="entry name" value="PROTEIN SIEVE ELEMENT OCCLUSION B-LIKE"/>
    <property type="match status" value="1"/>
</dbReference>
<evidence type="ECO:0000259" key="1">
    <source>
        <dbReference type="Pfam" id="PF14576"/>
    </source>
</evidence>
<comment type="caution">
    <text evidence="2">The sequence shown here is derived from an EMBL/GenBank/DDBJ whole genome shotgun (WGS) entry which is preliminary data.</text>
</comment>
<dbReference type="PANTHER" id="PTHR33232:SF18">
    <property type="entry name" value="PROTEIN SIEVE ELEMENT OCCLUSION B-LIKE"/>
    <property type="match status" value="1"/>
</dbReference>
<dbReference type="STRING" id="63057.A0A2P5BX36"/>
<dbReference type="Pfam" id="PF14576">
    <property type="entry name" value="SEO_N"/>
    <property type="match status" value="1"/>
</dbReference>
<sequence length="192" mass="21477">MILLFLVYVQCDGKVALERIEENNPKAGFSVPMCILKKIGCELLTCKSPEAEIAHETTLTILEKLRYYSWEAKAVLTLAAFAKEFGDLLHLVQLDQANNHDQLTRSLAILKGSCVLANKTPDCHQKRKIAVVELNNLIKSTLRVMETIFELEKLSIYGPKSIAELPIAVDVYWIIMTVIACANKVSILTSDE</sequence>
<keyword evidence="3" id="KW-1185">Reference proteome</keyword>
<dbReference type="AlphaFoldDB" id="A0A2P5BX36"/>
<gene>
    <name evidence="2" type="ORF">TorRG33x02_305770</name>
</gene>
<dbReference type="Proteomes" id="UP000237000">
    <property type="component" value="Unassembled WGS sequence"/>
</dbReference>